<evidence type="ECO:0000259" key="10">
    <source>
        <dbReference type="PROSITE" id="PS50110"/>
    </source>
</evidence>
<evidence type="ECO:0000313" key="11">
    <source>
        <dbReference type="EMBL" id="KIP98429.1"/>
    </source>
</evidence>
<dbReference type="InterPro" id="IPR003661">
    <property type="entry name" value="HisK_dim/P_dom"/>
</dbReference>
<dbReference type="InterPro" id="IPR004358">
    <property type="entry name" value="Sig_transdc_His_kin-like_C"/>
</dbReference>
<feature type="transmembrane region" description="Helical" evidence="8">
    <location>
        <begin position="120"/>
        <end position="142"/>
    </location>
</feature>
<dbReference type="RefSeq" id="WP_042554749.1">
    <property type="nucleotide sequence ID" value="NZ_JXQW01000041.1"/>
</dbReference>
<dbReference type="Gene3D" id="3.40.50.2300">
    <property type="match status" value="1"/>
</dbReference>
<evidence type="ECO:0000256" key="2">
    <source>
        <dbReference type="ARBA" id="ARBA00012438"/>
    </source>
</evidence>
<dbReference type="InterPro" id="IPR050736">
    <property type="entry name" value="Sensor_HK_Regulatory"/>
</dbReference>
<reference evidence="11 12" key="1">
    <citation type="submission" date="2014-12" db="EMBL/GenBank/DDBJ databases">
        <title>16Stimator: statistical estimation of ribosomal gene copy numbers from draft genome assemblies.</title>
        <authorList>
            <person name="Perisin M.A."/>
            <person name="Vetter M."/>
            <person name="Gilbert J.A."/>
            <person name="Bergelson J."/>
        </authorList>
    </citation>
    <scope>NUCLEOTIDE SEQUENCE [LARGE SCALE GENOMIC DNA]</scope>
    <source>
        <strain evidence="11 12">MEJ086</strain>
    </source>
</reference>
<dbReference type="Pfam" id="PF02518">
    <property type="entry name" value="HATPase_c"/>
    <property type="match status" value="1"/>
</dbReference>
<comment type="caution">
    <text evidence="11">The sequence shown here is derived from an EMBL/GenBank/DDBJ whole genome shotgun (WGS) entry which is preliminary data.</text>
</comment>
<evidence type="ECO:0000256" key="1">
    <source>
        <dbReference type="ARBA" id="ARBA00000085"/>
    </source>
</evidence>
<dbReference type="OrthoDB" id="9764438at2"/>
<dbReference type="Gene3D" id="1.10.287.130">
    <property type="match status" value="1"/>
</dbReference>
<name>A0A0D0KGJ3_9PSED</name>
<dbReference type="SMART" id="SM00387">
    <property type="entry name" value="HATPase_c"/>
    <property type="match status" value="1"/>
</dbReference>
<keyword evidence="8" id="KW-1133">Transmembrane helix</keyword>
<keyword evidence="4" id="KW-0808">Transferase</keyword>
<dbReference type="EC" id="2.7.13.3" evidence="2"/>
<dbReference type="CDD" id="cd00075">
    <property type="entry name" value="HATPase"/>
    <property type="match status" value="1"/>
</dbReference>
<feature type="transmembrane region" description="Helical" evidence="8">
    <location>
        <begin position="16"/>
        <end position="37"/>
    </location>
</feature>
<keyword evidence="8" id="KW-0472">Membrane</keyword>
<dbReference type="PROSITE" id="PS50110">
    <property type="entry name" value="RESPONSE_REGULATORY"/>
    <property type="match status" value="1"/>
</dbReference>
<dbReference type="PROSITE" id="PS50109">
    <property type="entry name" value="HIS_KIN"/>
    <property type="match status" value="1"/>
</dbReference>
<feature type="domain" description="Histidine kinase" evidence="9">
    <location>
        <begin position="190"/>
        <end position="397"/>
    </location>
</feature>
<dbReference type="InterPro" id="IPR011006">
    <property type="entry name" value="CheY-like_superfamily"/>
</dbReference>
<feature type="transmembrane region" description="Helical" evidence="8">
    <location>
        <begin position="147"/>
        <end position="167"/>
    </location>
</feature>
<keyword evidence="3 7" id="KW-0597">Phosphoprotein</keyword>
<evidence type="ECO:0000256" key="7">
    <source>
        <dbReference type="PROSITE-ProRule" id="PRU00169"/>
    </source>
</evidence>
<organism evidence="11 12">
    <name type="scientific">Pseudomonas fulva</name>
    <dbReference type="NCBI Taxonomy" id="47880"/>
    <lineage>
        <taxon>Bacteria</taxon>
        <taxon>Pseudomonadati</taxon>
        <taxon>Pseudomonadota</taxon>
        <taxon>Gammaproteobacteria</taxon>
        <taxon>Pseudomonadales</taxon>
        <taxon>Pseudomonadaceae</taxon>
        <taxon>Pseudomonas</taxon>
    </lineage>
</organism>
<dbReference type="Pfam" id="PF00072">
    <property type="entry name" value="Response_reg"/>
    <property type="match status" value="1"/>
</dbReference>
<gene>
    <name evidence="11" type="ORF">RU08_15585</name>
</gene>
<dbReference type="EMBL" id="JXQW01000041">
    <property type="protein sequence ID" value="KIP98429.1"/>
    <property type="molecule type" value="Genomic_DNA"/>
</dbReference>
<evidence type="ECO:0000256" key="6">
    <source>
        <dbReference type="ARBA" id="ARBA00023012"/>
    </source>
</evidence>
<dbReference type="InterPro" id="IPR001789">
    <property type="entry name" value="Sig_transdc_resp-reg_receiver"/>
</dbReference>
<evidence type="ECO:0000259" key="9">
    <source>
        <dbReference type="PROSITE" id="PS50109"/>
    </source>
</evidence>
<evidence type="ECO:0000256" key="5">
    <source>
        <dbReference type="ARBA" id="ARBA00022777"/>
    </source>
</evidence>
<protein>
    <recommendedName>
        <fullName evidence="2">histidine kinase</fullName>
        <ecNumber evidence="2">2.7.13.3</ecNumber>
    </recommendedName>
</protein>
<dbReference type="InterPro" id="IPR005467">
    <property type="entry name" value="His_kinase_dom"/>
</dbReference>
<dbReference type="SUPFAM" id="SSF52172">
    <property type="entry name" value="CheY-like"/>
    <property type="match status" value="1"/>
</dbReference>
<dbReference type="CDD" id="cd00156">
    <property type="entry name" value="REC"/>
    <property type="match status" value="1"/>
</dbReference>
<dbReference type="SMART" id="SM00388">
    <property type="entry name" value="HisKA"/>
    <property type="match status" value="1"/>
</dbReference>
<feature type="domain" description="Response regulatory" evidence="10">
    <location>
        <begin position="427"/>
        <end position="537"/>
    </location>
</feature>
<dbReference type="SMART" id="SM00448">
    <property type="entry name" value="REC"/>
    <property type="match status" value="1"/>
</dbReference>
<dbReference type="Pfam" id="PF00512">
    <property type="entry name" value="HisKA"/>
    <property type="match status" value="1"/>
</dbReference>
<dbReference type="PANTHER" id="PTHR43711:SF31">
    <property type="entry name" value="HISTIDINE KINASE"/>
    <property type="match status" value="1"/>
</dbReference>
<dbReference type="Proteomes" id="UP000032068">
    <property type="component" value="Unassembled WGS sequence"/>
</dbReference>
<dbReference type="CDD" id="cd00082">
    <property type="entry name" value="HisKA"/>
    <property type="match status" value="1"/>
</dbReference>
<feature type="modified residue" description="4-aspartylphosphate" evidence="7">
    <location>
        <position position="471"/>
    </location>
</feature>
<evidence type="ECO:0000256" key="4">
    <source>
        <dbReference type="ARBA" id="ARBA00022679"/>
    </source>
</evidence>
<evidence type="ECO:0000256" key="3">
    <source>
        <dbReference type="ARBA" id="ARBA00022553"/>
    </source>
</evidence>
<sequence length="543" mass="59987">MSVTAPRAYDAERAQAVVRLIISPIAISYALALYQFSMIEAEVAWNIFLYEVTYCAAALALWLDIRRRPGNRPVRRVLTMIIDYTTITLVITAGGAAMLPIYAVLLWVTVGYGLRYQSGYLLLATIMATLSLLIIASTSAYWQSQPYLIFTLLLTTLMVPAYIHTLLKRSRRAAEAEQAANLAKSQFLAQASHDLRQPIHSISLFTACLRDSSLGTEQQRLVENIDKSLHSVSRLFRSILDMYSLDSGKVDPQMETLPLHTLLQQLIQQNTEAARWAGVDIRLHCPPVYVRTDHALLTTMLQNLLSNALKYAPGQPVLIGCRRTSTGLSIELYDKGRGIAEAHLENIFEEFYRVRQARDSDVDGMGLGLTIVRRLGTLMDLRIRIHSVEGRGTLAAIDGLQTVAAPLERIATARSNSLAPRMLDGLRVCLIEDDQNVLLATATLLTKWGCDVATFTSLPDVSTDFDLVVTDFDLGREASGADCINHVRAVSGRNVPAIIMTGHDVRRVHEQLGDENIPILSKPVQPAELRSLLVALKLGSQAA</sequence>
<accession>A0A0D0KGJ3</accession>
<dbReference type="PANTHER" id="PTHR43711">
    <property type="entry name" value="TWO-COMPONENT HISTIDINE KINASE"/>
    <property type="match status" value="1"/>
</dbReference>
<proteinExistence type="predicted"/>
<dbReference type="SUPFAM" id="SSF47384">
    <property type="entry name" value="Homodimeric domain of signal transducing histidine kinase"/>
    <property type="match status" value="1"/>
</dbReference>
<dbReference type="InterPro" id="IPR036097">
    <property type="entry name" value="HisK_dim/P_sf"/>
</dbReference>
<feature type="transmembrane region" description="Helical" evidence="8">
    <location>
        <begin position="43"/>
        <end position="63"/>
    </location>
</feature>
<keyword evidence="5 11" id="KW-0418">Kinase</keyword>
<dbReference type="SUPFAM" id="SSF55874">
    <property type="entry name" value="ATPase domain of HSP90 chaperone/DNA topoisomerase II/histidine kinase"/>
    <property type="match status" value="1"/>
</dbReference>
<dbReference type="AlphaFoldDB" id="A0A0D0KGJ3"/>
<dbReference type="InterPro" id="IPR036890">
    <property type="entry name" value="HATPase_C_sf"/>
</dbReference>
<evidence type="ECO:0000256" key="8">
    <source>
        <dbReference type="SAM" id="Phobius"/>
    </source>
</evidence>
<keyword evidence="8" id="KW-0812">Transmembrane</keyword>
<evidence type="ECO:0000313" key="12">
    <source>
        <dbReference type="Proteomes" id="UP000032068"/>
    </source>
</evidence>
<keyword evidence="6" id="KW-0902">Two-component regulatory system</keyword>
<feature type="transmembrane region" description="Helical" evidence="8">
    <location>
        <begin position="84"/>
        <end position="108"/>
    </location>
</feature>
<dbReference type="PRINTS" id="PR00344">
    <property type="entry name" value="BCTRLSENSOR"/>
</dbReference>
<dbReference type="Gene3D" id="3.30.565.10">
    <property type="entry name" value="Histidine kinase-like ATPase, C-terminal domain"/>
    <property type="match status" value="1"/>
</dbReference>
<dbReference type="GO" id="GO:0000155">
    <property type="term" value="F:phosphorelay sensor kinase activity"/>
    <property type="evidence" value="ECO:0007669"/>
    <property type="project" value="InterPro"/>
</dbReference>
<dbReference type="InterPro" id="IPR003594">
    <property type="entry name" value="HATPase_dom"/>
</dbReference>
<comment type="catalytic activity">
    <reaction evidence="1">
        <text>ATP + protein L-histidine = ADP + protein N-phospho-L-histidine.</text>
        <dbReference type="EC" id="2.7.13.3"/>
    </reaction>
</comment>